<evidence type="ECO:0000313" key="13">
    <source>
        <dbReference type="EMBL" id="ADL51908.1"/>
    </source>
</evidence>
<dbReference type="OrthoDB" id="9806724at2"/>
<dbReference type="HOGENOM" id="CLU_014312_3_1_9"/>
<organism evidence="13 14">
    <name type="scientific">Clostridium cellulovorans (strain ATCC 35296 / DSM 3052 / OCM 3 / 743B)</name>
    <dbReference type="NCBI Taxonomy" id="573061"/>
    <lineage>
        <taxon>Bacteria</taxon>
        <taxon>Bacillati</taxon>
        <taxon>Bacillota</taxon>
        <taxon>Clostridia</taxon>
        <taxon>Eubacteriales</taxon>
        <taxon>Clostridiaceae</taxon>
        <taxon>Clostridium</taxon>
    </lineage>
</organism>
<dbReference type="SUPFAM" id="SSF56425">
    <property type="entry name" value="Succinate dehydrogenase/fumarate reductase flavoprotein, catalytic domain"/>
    <property type="match status" value="1"/>
</dbReference>
<dbReference type="SUPFAM" id="SSF51905">
    <property type="entry name" value="FAD/NAD(P)-binding domain"/>
    <property type="match status" value="1"/>
</dbReference>
<dbReference type="AlphaFoldDB" id="D9SN42"/>
<dbReference type="NCBIfam" id="NF004820">
    <property type="entry name" value="PRK06175.1"/>
    <property type="match status" value="1"/>
</dbReference>
<dbReference type="GO" id="GO:0008734">
    <property type="term" value="F:L-aspartate oxidase activity"/>
    <property type="evidence" value="ECO:0007669"/>
    <property type="project" value="UniProtKB-EC"/>
</dbReference>
<keyword evidence="7" id="KW-0662">Pyridine nucleotide biosynthesis</keyword>
<dbReference type="RefSeq" id="WP_010076872.1">
    <property type="nucleotide sequence ID" value="NC_014393.1"/>
</dbReference>
<evidence type="ECO:0000256" key="7">
    <source>
        <dbReference type="ARBA" id="ARBA00022642"/>
    </source>
</evidence>
<dbReference type="KEGG" id="ccb:Clocel_2165"/>
<dbReference type="Pfam" id="PF00890">
    <property type="entry name" value="FAD_binding_2"/>
    <property type="match status" value="1"/>
</dbReference>
<evidence type="ECO:0000256" key="2">
    <source>
        <dbReference type="ARBA" id="ARBA00004950"/>
    </source>
</evidence>
<dbReference type="GO" id="GO:0033765">
    <property type="term" value="F:steroid dehydrogenase activity, acting on the CH-CH group of donors"/>
    <property type="evidence" value="ECO:0007669"/>
    <property type="project" value="UniProtKB-ARBA"/>
</dbReference>
<comment type="pathway">
    <text evidence="2">Cofactor biosynthesis; NAD(+) biosynthesis; iminoaspartate from L-aspartate (oxidase route): step 1/1.</text>
</comment>
<comment type="cofactor">
    <cofactor evidence="1">
        <name>FAD</name>
        <dbReference type="ChEBI" id="CHEBI:57692"/>
    </cofactor>
</comment>
<dbReference type="UniPathway" id="UPA00253">
    <property type="reaction ID" value="UER00326"/>
</dbReference>
<evidence type="ECO:0000256" key="11">
    <source>
        <dbReference type="ARBA" id="ARBA00048305"/>
    </source>
</evidence>
<keyword evidence="8" id="KW-0274">FAD</keyword>
<reference evidence="13 14" key="1">
    <citation type="submission" date="2010-08" db="EMBL/GenBank/DDBJ databases">
        <title>Complete sequence of Clostridium cellulovorans 743B.</title>
        <authorList>
            <consortium name="US DOE Joint Genome Institute"/>
            <person name="Lucas S."/>
            <person name="Copeland A."/>
            <person name="Lapidus A."/>
            <person name="Cheng J.-F."/>
            <person name="Bruce D."/>
            <person name="Goodwin L."/>
            <person name="Pitluck S."/>
            <person name="Chertkov O."/>
            <person name="Detter J.C."/>
            <person name="Han C."/>
            <person name="Tapia R."/>
            <person name="Land M."/>
            <person name="Hauser L."/>
            <person name="Chang Y.-J."/>
            <person name="Jeffries C."/>
            <person name="Kyrpides N."/>
            <person name="Ivanova N."/>
            <person name="Mikhailova N."/>
            <person name="Hemme C.L."/>
            <person name="Woyke T."/>
        </authorList>
    </citation>
    <scope>NUCLEOTIDE SEQUENCE [LARGE SCALE GENOMIC DNA]</scope>
    <source>
        <strain evidence="14">ATCC 35296 / DSM 3052 / OCM 3 / 743B</strain>
    </source>
</reference>
<dbReference type="Gene3D" id="3.90.700.10">
    <property type="entry name" value="Succinate dehydrogenase/fumarate reductase flavoprotein, catalytic domain"/>
    <property type="match status" value="1"/>
</dbReference>
<evidence type="ECO:0000259" key="12">
    <source>
        <dbReference type="Pfam" id="PF00890"/>
    </source>
</evidence>
<dbReference type="STRING" id="573061.Clocel_2165"/>
<dbReference type="InterPro" id="IPR005288">
    <property type="entry name" value="NadB"/>
</dbReference>
<dbReference type="PANTHER" id="PTHR42716">
    <property type="entry name" value="L-ASPARTATE OXIDASE"/>
    <property type="match status" value="1"/>
</dbReference>
<dbReference type="PANTHER" id="PTHR42716:SF2">
    <property type="entry name" value="L-ASPARTATE OXIDASE, CHLOROPLASTIC"/>
    <property type="match status" value="1"/>
</dbReference>
<keyword evidence="6" id="KW-0285">Flavoprotein</keyword>
<proteinExistence type="inferred from homology"/>
<dbReference type="EC" id="1.4.3.16" evidence="4"/>
<keyword evidence="14" id="KW-1185">Reference proteome</keyword>
<gene>
    <name evidence="13" type="ordered locus">Clocel_2165</name>
</gene>
<dbReference type="Gene3D" id="3.50.50.60">
    <property type="entry name" value="FAD/NAD(P)-binding domain"/>
    <property type="match status" value="1"/>
</dbReference>
<accession>D9SN42</accession>
<evidence type="ECO:0000256" key="3">
    <source>
        <dbReference type="ARBA" id="ARBA00008562"/>
    </source>
</evidence>
<comment type="similarity">
    <text evidence="3">Belongs to the FAD-dependent oxidoreductase 2 family. NadB subfamily.</text>
</comment>
<evidence type="ECO:0000256" key="5">
    <source>
        <dbReference type="ARBA" id="ARBA00021901"/>
    </source>
</evidence>
<dbReference type="eggNOG" id="COG0029">
    <property type="taxonomic scope" value="Bacteria"/>
</dbReference>
<evidence type="ECO:0000256" key="1">
    <source>
        <dbReference type="ARBA" id="ARBA00001974"/>
    </source>
</evidence>
<protein>
    <recommendedName>
        <fullName evidence="5">L-aspartate oxidase</fullName>
        <ecNumber evidence="4">1.4.3.16</ecNumber>
    </recommendedName>
    <alternativeName>
        <fullName evidence="10">Quinolinate synthase B</fullName>
    </alternativeName>
</protein>
<evidence type="ECO:0000256" key="9">
    <source>
        <dbReference type="ARBA" id="ARBA00023002"/>
    </source>
</evidence>
<evidence type="ECO:0000256" key="8">
    <source>
        <dbReference type="ARBA" id="ARBA00022827"/>
    </source>
</evidence>
<dbReference type="InterPro" id="IPR003953">
    <property type="entry name" value="FAD-dep_OxRdtase_2_FAD-bd"/>
</dbReference>
<dbReference type="EMBL" id="CP002160">
    <property type="protein sequence ID" value="ADL51908.1"/>
    <property type="molecule type" value="Genomic_DNA"/>
</dbReference>
<dbReference type="InterPro" id="IPR027477">
    <property type="entry name" value="Succ_DH/fumarate_Rdtase_cat_sf"/>
</dbReference>
<dbReference type="FunFam" id="3.90.700.10:FF:000002">
    <property type="entry name" value="L-aspartate oxidase"/>
    <property type="match status" value="1"/>
</dbReference>
<feature type="domain" description="FAD-dependent oxidoreductase 2 FAD-binding" evidence="12">
    <location>
        <begin position="4"/>
        <end position="372"/>
    </location>
</feature>
<evidence type="ECO:0000256" key="10">
    <source>
        <dbReference type="ARBA" id="ARBA00030386"/>
    </source>
</evidence>
<evidence type="ECO:0000256" key="4">
    <source>
        <dbReference type="ARBA" id="ARBA00012173"/>
    </source>
</evidence>
<name>D9SN42_CLOC7</name>
<comment type="catalytic activity">
    <reaction evidence="11">
        <text>L-aspartate + O2 = iminosuccinate + H2O2</text>
        <dbReference type="Rhea" id="RHEA:25876"/>
        <dbReference type="ChEBI" id="CHEBI:15379"/>
        <dbReference type="ChEBI" id="CHEBI:16240"/>
        <dbReference type="ChEBI" id="CHEBI:29991"/>
        <dbReference type="ChEBI" id="CHEBI:77875"/>
        <dbReference type="EC" id="1.4.3.16"/>
    </reaction>
    <physiologicalReaction direction="left-to-right" evidence="11">
        <dbReference type="Rhea" id="RHEA:25877"/>
    </physiologicalReaction>
</comment>
<dbReference type="Proteomes" id="UP000002730">
    <property type="component" value="Chromosome"/>
</dbReference>
<evidence type="ECO:0000256" key="6">
    <source>
        <dbReference type="ARBA" id="ARBA00022630"/>
    </source>
</evidence>
<sequence>MNYDVLIVGTGVAGLYSALNLDSNLNILMITKGKITEANSYLAQGGISTVRSKDDITCFIEDTLKAGGYENDIKALSILAKESRYNIKTLLDMKVPFDKNNMGLSYTREGAHSTNRIVHCKDATGKAVMDTLISEVKKRDNITVLEDTYCADLIIRDNCCYGAVAIKNSESFNIYAKVIILATGGIGGIFKNTTNAPTVTGDGIAMALKNNIEVKDLNYVQFHPTGFYQKETSIEETSRQVFLISESLRGEGGKLYNSQGKRFVKELLPRDVVTEAILQETKKTGVPFVYLDMTELDGEYLKSRFPTIYEECLKNNIDITKDLIPVAPVQHYFMGGIKVDTNSKSSLDNLYCVGETSCTGIHGKNRLASNSLLEALVFSRRAALKINSDILNTQLLTPEVTETFDFKTVENANRSMLINEFKHRLRGNYSESISC</sequence>
<evidence type="ECO:0000313" key="14">
    <source>
        <dbReference type="Proteomes" id="UP000002730"/>
    </source>
</evidence>
<keyword evidence="9 13" id="KW-0560">Oxidoreductase</keyword>
<dbReference type="GO" id="GO:0034628">
    <property type="term" value="P:'de novo' NAD+ biosynthetic process from L-aspartate"/>
    <property type="evidence" value="ECO:0007669"/>
    <property type="project" value="TreeGrafter"/>
</dbReference>
<dbReference type="InterPro" id="IPR036188">
    <property type="entry name" value="FAD/NAD-bd_sf"/>
</dbReference>